<dbReference type="EMBL" id="KN823055">
    <property type="protein sequence ID" value="KIO24720.1"/>
    <property type="molecule type" value="Genomic_DNA"/>
</dbReference>
<accession>A0A0C3Q648</accession>
<dbReference type="HOGENOM" id="CLU_2335174_0_0_1"/>
<evidence type="ECO:0000313" key="2">
    <source>
        <dbReference type="EMBL" id="KIO24720.1"/>
    </source>
</evidence>
<evidence type="ECO:0000256" key="1">
    <source>
        <dbReference type="SAM" id="MobiDB-lite"/>
    </source>
</evidence>
<feature type="region of interest" description="Disordered" evidence="1">
    <location>
        <begin position="68"/>
        <end position="98"/>
    </location>
</feature>
<gene>
    <name evidence="2" type="ORF">M407DRAFT_25870</name>
</gene>
<sequence>MAGWTTATHILPHIITTSINPLNDLRIGLWRPPIPQSQGQNKGKANIINEFVCAMVYELGKGEGGNAIRNENEPVNARKGVPSSLIHPRRHSINSRQI</sequence>
<organism evidence="2 3">
    <name type="scientific">Tulasnella calospora MUT 4182</name>
    <dbReference type="NCBI Taxonomy" id="1051891"/>
    <lineage>
        <taxon>Eukaryota</taxon>
        <taxon>Fungi</taxon>
        <taxon>Dikarya</taxon>
        <taxon>Basidiomycota</taxon>
        <taxon>Agaricomycotina</taxon>
        <taxon>Agaricomycetes</taxon>
        <taxon>Cantharellales</taxon>
        <taxon>Tulasnellaceae</taxon>
        <taxon>Tulasnella</taxon>
    </lineage>
</organism>
<reference evidence="2 3" key="1">
    <citation type="submission" date="2014-04" db="EMBL/GenBank/DDBJ databases">
        <authorList>
            <consortium name="DOE Joint Genome Institute"/>
            <person name="Kuo A."/>
            <person name="Girlanda M."/>
            <person name="Perotto S."/>
            <person name="Kohler A."/>
            <person name="Nagy L.G."/>
            <person name="Floudas D."/>
            <person name="Copeland A."/>
            <person name="Barry K.W."/>
            <person name="Cichocki N."/>
            <person name="Veneault-Fourrey C."/>
            <person name="LaButti K."/>
            <person name="Lindquist E.A."/>
            <person name="Lipzen A."/>
            <person name="Lundell T."/>
            <person name="Morin E."/>
            <person name="Murat C."/>
            <person name="Sun H."/>
            <person name="Tunlid A."/>
            <person name="Henrissat B."/>
            <person name="Grigoriev I.V."/>
            <person name="Hibbett D.S."/>
            <person name="Martin F."/>
            <person name="Nordberg H.P."/>
            <person name="Cantor M.N."/>
            <person name="Hua S.X."/>
        </authorList>
    </citation>
    <scope>NUCLEOTIDE SEQUENCE [LARGE SCALE GENOMIC DNA]</scope>
    <source>
        <strain evidence="2 3">MUT 4182</strain>
    </source>
</reference>
<feature type="compositionally biased region" description="Basic residues" evidence="1">
    <location>
        <begin position="87"/>
        <end position="98"/>
    </location>
</feature>
<reference evidence="3" key="2">
    <citation type="submission" date="2015-01" db="EMBL/GenBank/DDBJ databases">
        <title>Evolutionary Origins and Diversification of the Mycorrhizal Mutualists.</title>
        <authorList>
            <consortium name="DOE Joint Genome Institute"/>
            <consortium name="Mycorrhizal Genomics Consortium"/>
            <person name="Kohler A."/>
            <person name="Kuo A."/>
            <person name="Nagy L.G."/>
            <person name="Floudas D."/>
            <person name="Copeland A."/>
            <person name="Barry K.W."/>
            <person name="Cichocki N."/>
            <person name="Veneault-Fourrey C."/>
            <person name="LaButti K."/>
            <person name="Lindquist E.A."/>
            <person name="Lipzen A."/>
            <person name="Lundell T."/>
            <person name="Morin E."/>
            <person name="Murat C."/>
            <person name="Riley R."/>
            <person name="Ohm R."/>
            <person name="Sun H."/>
            <person name="Tunlid A."/>
            <person name="Henrissat B."/>
            <person name="Grigoriev I.V."/>
            <person name="Hibbett D.S."/>
            <person name="Martin F."/>
        </authorList>
    </citation>
    <scope>NUCLEOTIDE SEQUENCE [LARGE SCALE GENOMIC DNA]</scope>
    <source>
        <strain evidence="3">MUT 4182</strain>
    </source>
</reference>
<dbReference type="AlphaFoldDB" id="A0A0C3Q648"/>
<dbReference type="Proteomes" id="UP000054248">
    <property type="component" value="Unassembled WGS sequence"/>
</dbReference>
<name>A0A0C3Q648_9AGAM</name>
<proteinExistence type="predicted"/>
<evidence type="ECO:0000313" key="3">
    <source>
        <dbReference type="Proteomes" id="UP000054248"/>
    </source>
</evidence>
<keyword evidence="3" id="KW-1185">Reference proteome</keyword>
<protein>
    <submittedName>
        <fullName evidence="2">Uncharacterized protein</fullName>
    </submittedName>
</protein>